<dbReference type="CDD" id="cd14688">
    <property type="entry name" value="bZIP_YAP"/>
    <property type="match status" value="1"/>
</dbReference>
<dbReference type="Proteomes" id="UP000230605">
    <property type="component" value="Chromosome 4"/>
</dbReference>
<reference evidence="1" key="1">
    <citation type="submission" date="2015-10" db="EMBL/GenBank/DDBJ databases">
        <title>The cercosporin biosynthetic gene cluster was horizontally transferred to several fungal lineages and shown to be expanded in Cercospora beticola based on microsynteny with recipient genomes.</title>
        <authorList>
            <person name="De Jonge R."/>
            <person name="Ebert M.K."/>
            <person name="Suttle J.C."/>
            <person name="Jurick Ii W.M."/>
            <person name="Secor G.A."/>
            <person name="Thomma B.P."/>
            <person name="Van De Peer Y."/>
            <person name="Bolton M.D."/>
        </authorList>
    </citation>
    <scope>NUCLEOTIDE SEQUENCE [LARGE SCALE GENOMIC DNA]</scope>
    <source>
        <strain evidence="1">09-40</strain>
    </source>
</reference>
<evidence type="ECO:0000313" key="2">
    <source>
        <dbReference type="EMBL" id="WPB02375.1"/>
    </source>
</evidence>
<name>A0A2G5HM70_CERBT</name>
<reference evidence="2 3" key="2">
    <citation type="submission" date="2023-09" db="EMBL/GenBank/DDBJ databases">
        <title>Complete-Gapless Cercospora beticola genome.</title>
        <authorList>
            <person name="Wyatt N.A."/>
            <person name="Spanner R.E."/>
            <person name="Bolton M.D."/>
        </authorList>
    </citation>
    <scope>NUCLEOTIDE SEQUENCE [LARGE SCALE GENOMIC DNA]</scope>
    <source>
        <strain evidence="2">Cb09-40</strain>
    </source>
</reference>
<evidence type="ECO:0008006" key="4">
    <source>
        <dbReference type="Google" id="ProtNLM"/>
    </source>
</evidence>
<sequence>MVVAVAKTPVEKAEELARVRSNQRRSRARRKEYVQELEERVRCCERRGVQATAEVQAAAKKIAAENAYLRQLLQKNGIWDPVLTKPGFVELLPVDTQHRERMNPAVAVPKMTGHLQTMSPQPSPVADPGLVGNYEGIMSTPPASLPDDTCGSQQTDFGTRAMENWSMAPDAPAIEATDFQLPLPSQQTYNDAGVATTVTNMPATSVASFDAAYGAPTYGDPTFAGMLATAYQSDSPATIWPTGTTGAHEATGIRAMNRLMPQGNGSSAPTTTAEAAAATMPLPPFISSVNQMFAAMHHHNRTDHDPPPLSISHVQ</sequence>
<evidence type="ECO:0000313" key="3">
    <source>
        <dbReference type="Proteomes" id="UP001302367"/>
    </source>
</evidence>
<dbReference type="OrthoDB" id="3646998at2759"/>
<accession>A0A2G5HM70</accession>
<dbReference type="PANTHER" id="PTHR42070">
    <property type="entry name" value="FILAMENT ASSOCIATED PROTEIN, PUTATIVE (AFU_ORTHOLOGUE AFUA_8G06630)-RELATED"/>
    <property type="match status" value="1"/>
</dbReference>
<keyword evidence="3" id="KW-1185">Reference proteome</keyword>
<proteinExistence type="predicted"/>
<gene>
    <name evidence="1" type="ORF">CB0940_05075</name>
    <name evidence="2" type="ORF">RHO25_007009</name>
</gene>
<dbReference type="EMBL" id="CP134187">
    <property type="protein sequence ID" value="WPB02375.1"/>
    <property type="molecule type" value="Genomic_DNA"/>
</dbReference>
<dbReference type="Proteomes" id="UP001302367">
    <property type="component" value="Chromosome 4"/>
</dbReference>
<evidence type="ECO:0000313" key="1">
    <source>
        <dbReference type="EMBL" id="PIA93651.1"/>
    </source>
</evidence>
<organism evidence="1">
    <name type="scientific">Cercospora beticola</name>
    <name type="common">Sugarbeet leaf spot fungus</name>
    <dbReference type="NCBI Taxonomy" id="122368"/>
    <lineage>
        <taxon>Eukaryota</taxon>
        <taxon>Fungi</taxon>
        <taxon>Dikarya</taxon>
        <taxon>Ascomycota</taxon>
        <taxon>Pezizomycotina</taxon>
        <taxon>Dothideomycetes</taxon>
        <taxon>Dothideomycetidae</taxon>
        <taxon>Mycosphaerellales</taxon>
        <taxon>Mycosphaerellaceae</taxon>
        <taxon>Cercospora</taxon>
    </lineage>
</organism>
<dbReference type="AlphaFoldDB" id="A0A2G5HM70"/>
<dbReference type="PANTHER" id="PTHR42070:SF1">
    <property type="entry name" value="FILAMENT ASSOCIATED PROTEIN, PUTATIVE (AFU_ORTHOLOGUE AFUA_8G06630)-RELATED"/>
    <property type="match status" value="1"/>
</dbReference>
<protein>
    <recommendedName>
        <fullName evidence="4">BZIP domain-containing protein</fullName>
    </recommendedName>
</protein>
<dbReference type="EMBL" id="LKMD01000105">
    <property type="protein sequence ID" value="PIA93651.1"/>
    <property type="molecule type" value="Genomic_DNA"/>
</dbReference>